<protein>
    <recommendedName>
        <fullName evidence="4">DUF3179 domain-containing protein</fullName>
    </recommendedName>
</protein>
<proteinExistence type="predicted"/>
<evidence type="ECO:0008006" key="4">
    <source>
        <dbReference type="Google" id="ProtNLM"/>
    </source>
</evidence>
<comment type="caution">
    <text evidence="2">The sequence shown here is derived from an EMBL/GenBank/DDBJ whole genome shotgun (WGS) entry which is preliminary data.</text>
</comment>
<evidence type="ECO:0000313" key="3">
    <source>
        <dbReference type="Proteomes" id="UP000539075"/>
    </source>
</evidence>
<dbReference type="AlphaFoldDB" id="A0A7W8C075"/>
<dbReference type="Pfam" id="PF11376">
    <property type="entry name" value="DUF3179"/>
    <property type="match status" value="1"/>
</dbReference>
<dbReference type="Proteomes" id="UP000539075">
    <property type="component" value="Unassembled WGS sequence"/>
</dbReference>
<evidence type="ECO:0000313" key="2">
    <source>
        <dbReference type="EMBL" id="MBB5142483.1"/>
    </source>
</evidence>
<name>A0A7W8C075_9BACT</name>
<dbReference type="EMBL" id="JACHGO010000001">
    <property type="protein sequence ID" value="MBB5142483.1"/>
    <property type="molecule type" value="Genomic_DNA"/>
</dbReference>
<feature type="region of interest" description="Disordered" evidence="1">
    <location>
        <begin position="411"/>
        <end position="443"/>
    </location>
</feature>
<sequence>MIASLNIRPLEATEGQTLQLTAAPKAGTARVVSGTRPTTTEKSSAGRKCSAFMRIFPQLLLALLTLLVWPPEAQARPKSMQELASITGKLVETGVAYGAIPSLYRPRYDRVMDADLNTSAEEVVFVVMLPNGPHIYPQRFMVWHQVVNELIDDVAYAITYCPTTGTLMAYNASMEGLNLIFDTEGRLYDGNSVLIDRNSGSLWLQETGMAFEGPLMGRGMPTVPVFWTTWGAARSVYPNAPVMGKPAGTRPYGRDPYGNYQRKGTYYDNDRLIYPVQRMDKRFPRKTHMLCLEYEGYLLAIDVAYVKKKGTVNFFVGPNALLAAHDPKLDVVRVFNRQIWAEPFLFISRYGKLMDLKTRSVWDPSTGKAIEGNMKGASMPEYFGGYSMWFAWYSINPETFTVPGPGVVPENLLSPDAPGSDNLAPAAPAAPGPSVIPNMPAAQ</sequence>
<reference evidence="2 3" key="1">
    <citation type="submission" date="2020-08" db="EMBL/GenBank/DDBJ databases">
        <title>Genomic Encyclopedia of Type Strains, Phase IV (KMG-IV): sequencing the most valuable type-strain genomes for metagenomic binning, comparative biology and taxonomic classification.</title>
        <authorList>
            <person name="Goeker M."/>
        </authorList>
    </citation>
    <scope>NUCLEOTIDE SEQUENCE [LARGE SCALE GENOMIC DNA]</scope>
    <source>
        <strain evidence="2 3">DSM 11275</strain>
    </source>
</reference>
<dbReference type="InterPro" id="IPR021516">
    <property type="entry name" value="DUF3179"/>
</dbReference>
<dbReference type="RefSeq" id="WP_246387937.1">
    <property type="nucleotide sequence ID" value="NZ_JACHGO010000001.1"/>
</dbReference>
<evidence type="ECO:0000256" key="1">
    <source>
        <dbReference type="SAM" id="MobiDB-lite"/>
    </source>
</evidence>
<gene>
    <name evidence="2" type="ORF">HNQ38_000546</name>
</gene>
<keyword evidence="3" id="KW-1185">Reference proteome</keyword>
<organism evidence="2 3">
    <name type="scientific">Desulfovibrio intestinalis</name>
    <dbReference type="NCBI Taxonomy" id="58621"/>
    <lineage>
        <taxon>Bacteria</taxon>
        <taxon>Pseudomonadati</taxon>
        <taxon>Thermodesulfobacteriota</taxon>
        <taxon>Desulfovibrionia</taxon>
        <taxon>Desulfovibrionales</taxon>
        <taxon>Desulfovibrionaceae</taxon>
        <taxon>Desulfovibrio</taxon>
    </lineage>
</organism>
<accession>A0A7W8C075</accession>